<sequence>MGESRFMTQNRLVTLRLPTALIAKIEAAARLQEETPAELIRRALSDALTEAPSVVPKSDMAVISSAFETAVGWLDLQAKLRKAGFVLRLDDDRLGLHEWPSDHFVLWIEEIGHSLAELMLQFRAPFPGALTRKAGLATNGISRTGSGRRPGRAA</sequence>
<dbReference type="Proteomes" id="UP000186221">
    <property type="component" value="Unassembled WGS sequence"/>
</dbReference>
<organism evidence="1 2">
    <name type="scientific">Rhodobacter aestuarii</name>
    <dbReference type="NCBI Taxonomy" id="453582"/>
    <lineage>
        <taxon>Bacteria</taxon>
        <taxon>Pseudomonadati</taxon>
        <taxon>Pseudomonadota</taxon>
        <taxon>Alphaproteobacteria</taxon>
        <taxon>Rhodobacterales</taxon>
        <taxon>Rhodobacter group</taxon>
        <taxon>Rhodobacter</taxon>
    </lineage>
</organism>
<evidence type="ECO:0008006" key="3">
    <source>
        <dbReference type="Google" id="ProtNLM"/>
    </source>
</evidence>
<gene>
    <name evidence="1" type="ORF">SAMN05421580_106113</name>
</gene>
<proteinExistence type="predicted"/>
<evidence type="ECO:0000313" key="1">
    <source>
        <dbReference type="EMBL" id="SIS88344.1"/>
    </source>
</evidence>
<reference evidence="2" key="1">
    <citation type="submission" date="2017-01" db="EMBL/GenBank/DDBJ databases">
        <authorList>
            <person name="Varghese N."/>
            <person name="Submissions S."/>
        </authorList>
    </citation>
    <scope>NUCLEOTIDE SEQUENCE [LARGE SCALE GENOMIC DNA]</scope>
    <source>
        <strain evidence="2">DSM 19945</strain>
    </source>
</reference>
<keyword evidence="2" id="KW-1185">Reference proteome</keyword>
<accession>A0A1N7MQE4</accession>
<name>A0A1N7MQE4_9RHOB</name>
<dbReference type="STRING" id="453582.SAMN05421580_106113"/>
<protein>
    <recommendedName>
        <fullName evidence="3">Ribbon-helix-helix protein, copG family</fullName>
    </recommendedName>
</protein>
<dbReference type="EMBL" id="FTOG01000006">
    <property type="protein sequence ID" value="SIS88344.1"/>
    <property type="molecule type" value="Genomic_DNA"/>
</dbReference>
<evidence type="ECO:0000313" key="2">
    <source>
        <dbReference type="Proteomes" id="UP000186221"/>
    </source>
</evidence>
<dbReference type="AlphaFoldDB" id="A0A1N7MQE4"/>